<evidence type="ECO:0000313" key="4">
    <source>
        <dbReference type="Proteomes" id="UP000237718"/>
    </source>
</evidence>
<feature type="transmembrane region" description="Helical" evidence="2">
    <location>
        <begin position="84"/>
        <end position="103"/>
    </location>
</feature>
<feature type="transmembrane region" description="Helical" evidence="2">
    <location>
        <begin position="292"/>
        <end position="316"/>
    </location>
</feature>
<sequence>MQTSALHLGLHPVSAATLCQGRRSQVKQSGWTLERFSRHLPRMIQTDQNPNRTRRLERTLGDWMRARLPFAVAEFVMFTLKQGWAAIFGILLLGGLLISDRIWQPDWALARYDALLLYALGLQVLFLAAGMESWREVRVILLFHLTGTVMEIFKVDAGSWAYPGDGLVKLWGVPLFSGFMYASVGSYMARVIRLFDMRFAPYPPLWLATCLAVAIYVNFFSHHFLPDIRLALFVATVVIFIRTRIWFYLGGQAYWMPLPLAAFLSSFFLWVAENVGTRTRTWLYAGQDSDQWVSIAKMGSWYLLLYVSFVTVTLVVRDALSHTPYRPVTPTDVRQSPASATPPPEVQ</sequence>
<reference evidence="3 4" key="1">
    <citation type="submission" date="2018-03" db="EMBL/GenBank/DDBJ databases">
        <title>Genomic Encyclopedia of Archaeal and Bacterial Type Strains, Phase II (KMG-II): from individual species to whole genera.</title>
        <authorList>
            <person name="Goeker M."/>
        </authorList>
    </citation>
    <scope>NUCLEOTIDE SEQUENCE [LARGE SCALE GENOMIC DNA]</scope>
    <source>
        <strain evidence="3 4">DSM 25328</strain>
    </source>
</reference>
<accession>A0A2T1ABM1</accession>
<dbReference type="Pfam" id="PF05675">
    <property type="entry name" value="DUF817"/>
    <property type="match status" value="1"/>
</dbReference>
<evidence type="ECO:0000313" key="3">
    <source>
        <dbReference type="EMBL" id="PRZ45991.1"/>
    </source>
</evidence>
<feature type="transmembrane region" description="Helical" evidence="2">
    <location>
        <begin position="254"/>
        <end position="272"/>
    </location>
</feature>
<feature type="transmembrane region" description="Helical" evidence="2">
    <location>
        <begin position="228"/>
        <end position="247"/>
    </location>
</feature>
<evidence type="ECO:0000256" key="1">
    <source>
        <dbReference type="SAM" id="MobiDB-lite"/>
    </source>
</evidence>
<dbReference type="Proteomes" id="UP000237718">
    <property type="component" value="Unassembled WGS sequence"/>
</dbReference>
<name>A0A2T1ABM1_TRISK</name>
<dbReference type="AlphaFoldDB" id="A0A2T1ABM1"/>
<feature type="transmembrane region" description="Helical" evidence="2">
    <location>
        <begin position="204"/>
        <end position="222"/>
    </location>
</feature>
<evidence type="ECO:0000256" key="2">
    <source>
        <dbReference type="SAM" id="Phobius"/>
    </source>
</evidence>
<feature type="transmembrane region" description="Helical" evidence="2">
    <location>
        <begin position="115"/>
        <end position="134"/>
    </location>
</feature>
<keyword evidence="2" id="KW-1133">Transmembrane helix</keyword>
<keyword evidence="2" id="KW-0472">Membrane</keyword>
<feature type="transmembrane region" description="Helical" evidence="2">
    <location>
        <begin position="170"/>
        <end position="192"/>
    </location>
</feature>
<organism evidence="3 4">
    <name type="scientific">Tritonibacter scottomollicae</name>
    <name type="common">Epibacterium scottomollicae</name>
    <dbReference type="NCBI Taxonomy" id="483013"/>
    <lineage>
        <taxon>Bacteria</taxon>
        <taxon>Pseudomonadati</taxon>
        <taxon>Pseudomonadota</taxon>
        <taxon>Alphaproteobacteria</taxon>
        <taxon>Rhodobacterales</taxon>
        <taxon>Paracoccaceae</taxon>
        <taxon>Tritonibacter</taxon>
    </lineage>
</organism>
<keyword evidence="2" id="KW-0812">Transmembrane</keyword>
<comment type="caution">
    <text evidence="3">The sequence shown here is derived from an EMBL/GenBank/DDBJ whole genome shotgun (WGS) entry which is preliminary data.</text>
</comment>
<feature type="region of interest" description="Disordered" evidence="1">
    <location>
        <begin position="328"/>
        <end position="347"/>
    </location>
</feature>
<dbReference type="InterPro" id="IPR008535">
    <property type="entry name" value="DUF817"/>
</dbReference>
<dbReference type="EMBL" id="PVUF01000012">
    <property type="protein sequence ID" value="PRZ45991.1"/>
    <property type="molecule type" value="Genomic_DNA"/>
</dbReference>
<protein>
    <submittedName>
        <fullName evidence="3">Uncharacterized membrane protein YoaT (DUF817 family)</fullName>
    </submittedName>
</protein>
<proteinExistence type="predicted"/>
<gene>
    <name evidence="3" type="ORF">CLV89_112103</name>
</gene>